<evidence type="ECO:0000313" key="2">
    <source>
        <dbReference type="EMBL" id="KAG5181855.1"/>
    </source>
</evidence>
<dbReference type="AlphaFoldDB" id="A0A836CCZ4"/>
<proteinExistence type="predicted"/>
<accession>A0A836CCZ4</accession>
<feature type="region of interest" description="Disordered" evidence="1">
    <location>
        <begin position="98"/>
        <end position="123"/>
    </location>
</feature>
<name>A0A836CCZ4_9STRA</name>
<dbReference type="Proteomes" id="UP000664859">
    <property type="component" value="Unassembled WGS sequence"/>
</dbReference>
<organism evidence="2 3">
    <name type="scientific">Tribonema minus</name>
    <dbReference type="NCBI Taxonomy" id="303371"/>
    <lineage>
        <taxon>Eukaryota</taxon>
        <taxon>Sar</taxon>
        <taxon>Stramenopiles</taxon>
        <taxon>Ochrophyta</taxon>
        <taxon>PX clade</taxon>
        <taxon>Xanthophyceae</taxon>
        <taxon>Tribonematales</taxon>
        <taxon>Tribonemataceae</taxon>
        <taxon>Tribonema</taxon>
    </lineage>
</organism>
<gene>
    <name evidence="2" type="ORF">JKP88DRAFT_278593</name>
</gene>
<feature type="compositionally biased region" description="Gly residues" evidence="1">
    <location>
        <begin position="102"/>
        <end position="123"/>
    </location>
</feature>
<evidence type="ECO:0000256" key="1">
    <source>
        <dbReference type="SAM" id="MobiDB-lite"/>
    </source>
</evidence>
<evidence type="ECO:0000313" key="3">
    <source>
        <dbReference type="Proteomes" id="UP000664859"/>
    </source>
</evidence>
<keyword evidence="3" id="KW-1185">Reference proteome</keyword>
<feature type="region of interest" description="Disordered" evidence="1">
    <location>
        <begin position="221"/>
        <end position="240"/>
    </location>
</feature>
<feature type="region of interest" description="Disordered" evidence="1">
    <location>
        <begin position="145"/>
        <end position="186"/>
    </location>
</feature>
<protein>
    <submittedName>
        <fullName evidence="2">Uncharacterized protein</fullName>
    </submittedName>
</protein>
<sequence>MAVPLSRHFEEVARQQIRFVDYFDKLPEPAKLNYSLEQCVADTEQEKWVAAQFPKFTWTTKKEATKPNHAFAPAPAPQETVQLRLDMPMHALIMGYDPNAKSGGGSSHGSGGGGGGSGGGSDSGGGGAFLDTVLSANAVGRSAVGGASAAGKGTGVRSANKSVASSSSKRGSSTARVSAAAPSSAVAAAAVRKTSTKMARSGGGSTVKADPIAAAPMAAAQSLAGTKRAPPSSQRPAAAEGLSVLAAAVSKRHRGGDGGGGSAQVDVQVAAQRPRVSELLSTAIMTAGTVHFEMCRLALIVKDILAQAPDETVATTATMCLGAITAIAPMIDQQQRRLQGLEQHIQAGLVQTVERTEPVSRAAAAAAYPAAQRAASPEVLAALPEDADADEDEFSIHLKLSNGQSIATF</sequence>
<dbReference type="EMBL" id="JAFCMP010000290">
    <property type="protein sequence ID" value="KAG5181855.1"/>
    <property type="molecule type" value="Genomic_DNA"/>
</dbReference>
<reference evidence="2" key="1">
    <citation type="submission" date="2021-02" db="EMBL/GenBank/DDBJ databases">
        <title>First Annotated Genome of the Yellow-green Alga Tribonema minus.</title>
        <authorList>
            <person name="Mahan K.M."/>
        </authorList>
    </citation>
    <scope>NUCLEOTIDE SEQUENCE</scope>
    <source>
        <strain evidence="2">UTEX B ZZ1240</strain>
    </source>
</reference>
<comment type="caution">
    <text evidence="2">The sequence shown here is derived from an EMBL/GenBank/DDBJ whole genome shotgun (WGS) entry which is preliminary data.</text>
</comment>